<name>A0A017THS4_9BACT</name>
<dbReference type="EMBL" id="ASRX01000003">
    <property type="protein sequence ID" value="EYF08390.1"/>
    <property type="molecule type" value="Genomic_DNA"/>
</dbReference>
<accession>A0A017THS4</accession>
<dbReference type="eggNOG" id="COG0457">
    <property type="taxonomic scope" value="Bacteria"/>
</dbReference>
<reference evidence="1 2" key="1">
    <citation type="submission" date="2013-05" db="EMBL/GenBank/DDBJ databases">
        <title>Genome assembly of Chondromyces apiculatus DSM 436.</title>
        <authorList>
            <person name="Sharma G."/>
            <person name="Khatri I."/>
            <person name="Kaur C."/>
            <person name="Mayilraj S."/>
            <person name="Subramanian S."/>
        </authorList>
    </citation>
    <scope>NUCLEOTIDE SEQUENCE [LARGE SCALE GENOMIC DNA]</scope>
    <source>
        <strain evidence="1 2">DSM 436</strain>
    </source>
</reference>
<gene>
    <name evidence="1" type="ORF">CAP_3919</name>
</gene>
<protein>
    <recommendedName>
        <fullName evidence="3">MalT-like TPR region domain-containing protein</fullName>
    </recommendedName>
</protein>
<evidence type="ECO:0000313" key="2">
    <source>
        <dbReference type="Proteomes" id="UP000019678"/>
    </source>
</evidence>
<dbReference type="AlphaFoldDB" id="A0A017THS4"/>
<dbReference type="Proteomes" id="UP000019678">
    <property type="component" value="Unassembled WGS sequence"/>
</dbReference>
<dbReference type="SUPFAM" id="SSF48452">
    <property type="entry name" value="TPR-like"/>
    <property type="match status" value="1"/>
</dbReference>
<evidence type="ECO:0000313" key="1">
    <source>
        <dbReference type="EMBL" id="EYF08390.1"/>
    </source>
</evidence>
<dbReference type="STRING" id="1192034.CAP_3919"/>
<keyword evidence="2" id="KW-1185">Reference proteome</keyword>
<dbReference type="Gene3D" id="1.25.40.10">
    <property type="entry name" value="Tetratricopeptide repeat domain"/>
    <property type="match status" value="1"/>
</dbReference>
<sequence length="234" mass="25749">MAAEAKRLASSVQYMGGVAMALHLEGSLALQRDEHDATRGYDDLALAIFRTVHDRLGEANCLRSLGDLGRHVDDLDAARQHYNLALVIYRDIQHRLGEANCLQGLGLLSLALQRPSEAFARFQEVLRGFRDIRDLRGQEAVHGYMARAALAAGAGDQALVLAEASLEIGRTISDAVSAKRLVLRLARERSSMDPEAWRALQEQAEDSRKAAIDAARERLRAADRDVYDLPSPLP</sequence>
<organism evidence="1 2">
    <name type="scientific">Chondromyces apiculatus DSM 436</name>
    <dbReference type="NCBI Taxonomy" id="1192034"/>
    <lineage>
        <taxon>Bacteria</taxon>
        <taxon>Pseudomonadati</taxon>
        <taxon>Myxococcota</taxon>
        <taxon>Polyangia</taxon>
        <taxon>Polyangiales</taxon>
        <taxon>Polyangiaceae</taxon>
        <taxon>Chondromyces</taxon>
    </lineage>
</organism>
<dbReference type="Pfam" id="PF13424">
    <property type="entry name" value="TPR_12"/>
    <property type="match status" value="1"/>
</dbReference>
<dbReference type="PANTHER" id="PTHR10098:SF108">
    <property type="entry name" value="TETRATRICOPEPTIDE REPEAT PROTEIN 28"/>
    <property type="match status" value="1"/>
</dbReference>
<dbReference type="InterPro" id="IPR011990">
    <property type="entry name" value="TPR-like_helical_dom_sf"/>
</dbReference>
<comment type="caution">
    <text evidence="1">The sequence shown here is derived from an EMBL/GenBank/DDBJ whole genome shotgun (WGS) entry which is preliminary data.</text>
</comment>
<proteinExistence type="predicted"/>
<dbReference type="PANTHER" id="PTHR10098">
    <property type="entry name" value="RAPSYN-RELATED"/>
    <property type="match status" value="1"/>
</dbReference>
<evidence type="ECO:0008006" key="3">
    <source>
        <dbReference type="Google" id="ProtNLM"/>
    </source>
</evidence>